<proteinExistence type="predicted"/>
<evidence type="ECO:0000256" key="1">
    <source>
        <dbReference type="SAM" id="MobiDB-lite"/>
    </source>
</evidence>
<evidence type="ECO:0000313" key="3">
    <source>
        <dbReference type="Proteomes" id="UP001153269"/>
    </source>
</evidence>
<comment type="caution">
    <text evidence="2">The sequence shown here is derived from an EMBL/GenBank/DDBJ whole genome shotgun (WGS) entry which is preliminary data.</text>
</comment>
<feature type="region of interest" description="Disordered" evidence="1">
    <location>
        <begin position="34"/>
        <end position="65"/>
    </location>
</feature>
<reference evidence="2" key="1">
    <citation type="submission" date="2020-03" db="EMBL/GenBank/DDBJ databases">
        <authorList>
            <person name="Weist P."/>
        </authorList>
    </citation>
    <scope>NUCLEOTIDE SEQUENCE</scope>
</reference>
<feature type="compositionally biased region" description="Polar residues" evidence="1">
    <location>
        <begin position="158"/>
        <end position="171"/>
    </location>
</feature>
<evidence type="ECO:0000313" key="2">
    <source>
        <dbReference type="EMBL" id="CAB1448581.1"/>
    </source>
</evidence>
<protein>
    <submittedName>
        <fullName evidence="2">Uncharacterized protein</fullName>
    </submittedName>
</protein>
<accession>A0A9N7VFJ8</accession>
<feature type="region of interest" description="Disordered" evidence="1">
    <location>
        <begin position="157"/>
        <end position="185"/>
    </location>
</feature>
<name>A0A9N7VFJ8_PLEPL</name>
<feature type="compositionally biased region" description="Polar residues" evidence="1">
    <location>
        <begin position="48"/>
        <end position="61"/>
    </location>
</feature>
<dbReference type="AlphaFoldDB" id="A0A9N7VFJ8"/>
<organism evidence="2 3">
    <name type="scientific">Pleuronectes platessa</name>
    <name type="common">European plaice</name>
    <dbReference type="NCBI Taxonomy" id="8262"/>
    <lineage>
        <taxon>Eukaryota</taxon>
        <taxon>Metazoa</taxon>
        <taxon>Chordata</taxon>
        <taxon>Craniata</taxon>
        <taxon>Vertebrata</taxon>
        <taxon>Euteleostomi</taxon>
        <taxon>Actinopterygii</taxon>
        <taxon>Neopterygii</taxon>
        <taxon>Teleostei</taxon>
        <taxon>Neoteleostei</taxon>
        <taxon>Acanthomorphata</taxon>
        <taxon>Carangaria</taxon>
        <taxon>Pleuronectiformes</taxon>
        <taxon>Pleuronectoidei</taxon>
        <taxon>Pleuronectidae</taxon>
        <taxon>Pleuronectes</taxon>
    </lineage>
</organism>
<keyword evidence="3" id="KW-1185">Reference proteome</keyword>
<sequence length="200" mass="21325">MTTDSCWQMLCSSKPPAACEGERMKKNFRTCPMTSAEKVKGDPPESPSVFQAPSASWSSETPAEPLSPCQVDWESGVWLMPLVRATGLEVATSSLNPTARRARLVLAAKSAAGERAKDCLIRRSPIPASLSSWPTSAFTSRCESVRNPGRVQMAGNASEMTVAQSKPQDSVSGAREPDTAERPAAAEAYRLGLPAASLLK</sequence>
<dbReference type="Proteomes" id="UP001153269">
    <property type="component" value="Unassembled WGS sequence"/>
</dbReference>
<dbReference type="EMBL" id="CADEAL010003983">
    <property type="protein sequence ID" value="CAB1448581.1"/>
    <property type="molecule type" value="Genomic_DNA"/>
</dbReference>
<gene>
    <name evidence="2" type="ORF">PLEPLA_LOCUS36231</name>
</gene>